<evidence type="ECO:0008006" key="5">
    <source>
        <dbReference type="Google" id="ProtNLM"/>
    </source>
</evidence>
<evidence type="ECO:0000313" key="3">
    <source>
        <dbReference type="Proteomes" id="UP000576368"/>
    </source>
</evidence>
<organism evidence="1 3">
    <name type="scientific">Butyricimonas paravirosa</name>
    <dbReference type="NCBI Taxonomy" id="1472417"/>
    <lineage>
        <taxon>Bacteria</taxon>
        <taxon>Pseudomonadati</taxon>
        <taxon>Bacteroidota</taxon>
        <taxon>Bacteroidia</taxon>
        <taxon>Bacteroidales</taxon>
        <taxon>Odoribacteraceae</taxon>
        <taxon>Butyricimonas</taxon>
    </lineage>
</organism>
<evidence type="ECO:0000313" key="2">
    <source>
        <dbReference type="EMBL" id="WOF13456.1"/>
    </source>
</evidence>
<dbReference type="EMBL" id="JAATLI010000004">
    <property type="protein sequence ID" value="NJC17756.1"/>
    <property type="molecule type" value="Genomic_DNA"/>
</dbReference>
<keyword evidence="4" id="KW-1185">Reference proteome</keyword>
<accession>A0A7X6BJ77</accession>
<dbReference type="Gene3D" id="3.40.50.300">
    <property type="entry name" value="P-loop containing nucleotide triphosphate hydrolases"/>
    <property type="match status" value="1"/>
</dbReference>
<name>A0A7X6BJ77_9BACT</name>
<proteinExistence type="predicted"/>
<evidence type="ECO:0000313" key="1">
    <source>
        <dbReference type="EMBL" id="NJC17756.1"/>
    </source>
</evidence>
<gene>
    <name evidence="2" type="ORF">F1644_14810</name>
    <name evidence="1" type="ORF">GGR15_001371</name>
</gene>
<protein>
    <recommendedName>
        <fullName evidence="5">Phage terminase large subunit N-terminal domain-containing protein</fullName>
    </recommendedName>
</protein>
<dbReference type="Proteomes" id="UP001302374">
    <property type="component" value="Chromosome"/>
</dbReference>
<reference evidence="2 4" key="1">
    <citation type="submission" date="2019-09" db="EMBL/GenBank/DDBJ databases">
        <title>Butyricimonas paravirosa DSM 105722 (=214-4 = JCM 18677 = CCUG 65563).</title>
        <authorList>
            <person name="Le Roy T."/>
            <person name="Cani P.D."/>
        </authorList>
    </citation>
    <scope>NUCLEOTIDE SEQUENCE [LARGE SCALE GENOMIC DNA]</scope>
    <source>
        <strain evidence="2 4">DSM 105722</strain>
    </source>
</reference>
<dbReference type="GeneID" id="86892588"/>
<dbReference type="InterPro" id="IPR027417">
    <property type="entry name" value="P-loop_NTPase"/>
</dbReference>
<dbReference type="EMBL" id="CP043839">
    <property type="protein sequence ID" value="WOF13456.1"/>
    <property type="molecule type" value="Genomic_DNA"/>
</dbReference>
<reference evidence="1 3" key="2">
    <citation type="submission" date="2020-03" db="EMBL/GenBank/DDBJ databases">
        <title>Genomic Encyclopedia of Type Strains, Phase IV (KMG-IV): sequencing the most valuable type-strain genomes for metagenomic binning, comparative biology and taxonomic classification.</title>
        <authorList>
            <person name="Goeker M."/>
        </authorList>
    </citation>
    <scope>NUCLEOTIDE SEQUENCE [LARGE SCALE GENOMIC DNA]</scope>
    <source>
        <strain evidence="1 3">DSM 105722</strain>
    </source>
</reference>
<evidence type="ECO:0000313" key="4">
    <source>
        <dbReference type="Proteomes" id="UP001302374"/>
    </source>
</evidence>
<dbReference type="Proteomes" id="UP000576368">
    <property type="component" value="Unassembled WGS sequence"/>
</dbReference>
<dbReference type="RefSeq" id="WP_118303509.1">
    <property type="nucleotide sequence ID" value="NZ_BMPA01000004.1"/>
</dbReference>
<sequence length="577" mass="66817">MSTKKKLNLKSNKVALMFSNWLAQLVALIKPRNLFLVIGRGGGKTNDFLTERLMDMVYDMPGAPVALVSDTYMNLQKNILHVILDGLERKGWMEGVHYVIEKEPPEVTEEMLKACPEEFREHLWKPYNRILSYKHKIIFFTGFNITLVSLDRPSAAAGNSYVHIIGDEVKFFPEAKIAKLTKALRGYYVKYGNSVYYRGQTFTTDMPNINNVGEYDWILKQASRMKKESIMNILKVAFVMNEVTEELIVAKEGGDPVEIKNKQRLYDRWKQRYDAVRLKSTFFYIASSYINADILRPEYFEDEFEGNLEDVLTAILSTKPRLAAGNKFYAAVTSMNFYGDGTSSKYAAEFGIRDEEDCRILKYLRKDEPIEIGVDFGNMISISIGQEQGKDYRVLKTLYTLPPEWIREAADKFLRYFTYHDCKKVSMFYDRAGNQYEKVKQDLAGKLKQAIEKDRNGKRTGWTVTLESRNQGTIYTWDEYDFMMELFSGKNPNLPNVLIDMYHAKPLKCSLEITPTKIVEFKGKKRISKDKRSEKLPAHRLPYESTNFSDSFKYLMMRKKWVKHTKVKSSNVSLSAG</sequence>
<dbReference type="AlphaFoldDB" id="A0A7X6BJ77"/>